<protein>
    <submittedName>
        <fullName evidence="2">Uncharacterized protein</fullName>
    </submittedName>
</protein>
<feature type="compositionally biased region" description="Low complexity" evidence="1">
    <location>
        <begin position="12"/>
        <end position="22"/>
    </location>
</feature>
<evidence type="ECO:0000313" key="3">
    <source>
        <dbReference type="Proteomes" id="UP000076532"/>
    </source>
</evidence>
<sequence length="117" mass="13603">MRTYPSFTRALSDSQSSFSSDDSIYSPYIKPCPWYEESFTQHPEPQAYEAYSTSFFLPDIFEDEEYEMEVIDVCTTENNKSTSRWPWTDLLDTIRLFVQGVIPKYSRPNKASPAPSD</sequence>
<proteinExistence type="predicted"/>
<dbReference type="AlphaFoldDB" id="A0A166GI27"/>
<reference evidence="2 3" key="1">
    <citation type="journal article" date="2016" name="Mol. Biol. Evol.">
        <title>Comparative Genomics of Early-Diverging Mushroom-Forming Fungi Provides Insights into the Origins of Lignocellulose Decay Capabilities.</title>
        <authorList>
            <person name="Nagy L.G."/>
            <person name="Riley R."/>
            <person name="Tritt A."/>
            <person name="Adam C."/>
            <person name="Daum C."/>
            <person name="Floudas D."/>
            <person name="Sun H."/>
            <person name="Yadav J.S."/>
            <person name="Pangilinan J."/>
            <person name="Larsson K.H."/>
            <person name="Matsuura K."/>
            <person name="Barry K."/>
            <person name="Labutti K."/>
            <person name="Kuo R."/>
            <person name="Ohm R.A."/>
            <person name="Bhattacharya S.S."/>
            <person name="Shirouzu T."/>
            <person name="Yoshinaga Y."/>
            <person name="Martin F.M."/>
            <person name="Grigoriev I.V."/>
            <person name="Hibbett D.S."/>
        </authorList>
    </citation>
    <scope>NUCLEOTIDE SEQUENCE [LARGE SCALE GENOMIC DNA]</scope>
    <source>
        <strain evidence="2 3">CBS 109695</strain>
    </source>
</reference>
<accession>A0A166GI27</accession>
<gene>
    <name evidence="2" type="ORF">FIBSPDRAFT_1046580</name>
</gene>
<evidence type="ECO:0000313" key="2">
    <source>
        <dbReference type="EMBL" id="KZP17857.1"/>
    </source>
</evidence>
<feature type="region of interest" description="Disordered" evidence="1">
    <location>
        <begin position="1"/>
        <end position="22"/>
    </location>
</feature>
<dbReference type="EMBL" id="KV417578">
    <property type="protein sequence ID" value="KZP17857.1"/>
    <property type="molecule type" value="Genomic_DNA"/>
</dbReference>
<keyword evidence="3" id="KW-1185">Reference proteome</keyword>
<organism evidence="2 3">
    <name type="scientific">Athelia psychrophila</name>
    <dbReference type="NCBI Taxonomy" id="1759441"/>
    <lineage>
        <taxon>Eukaryota</taxon>
        <taxon>Fungi</taxon>
        <taxon>Dikarya</taxon>
        <taxon>Basidiomycota</taxon>
        <taxon>Agaricomycotina</taxon>
        <taxon>Agaricomycetes</taxon>
        <taxon>Agaricomycetidae</taxon>
        <taxon>Atheliales</taxon>
        <taxon>Atheliaceae</taxon>
        <taxon>Athelia</taxon>
    </lineage>
</organism>
<name>A0A166GI27_9AGAM</name>
<dbReference type="Proteomes" id="UP000076532">
    <property type="component" value="Unassembled WGS sequence"/>
</dbReference>
<evidence type="ECO:0000256" key="1">
    <source>
        <dbReference type="SAM" id="MobiDB-lite"/>
    </source>
</evidence>
<feature type="compositionally biased region" description="Polar residues" evidence="1">
    <location>
        <begin position="1"/>
        <end position="11"/>
    </location>
</feature>